<dbReference type="AlphaFoldDB" id="A0A835G8E3"/>
<organism evidence="2 3">
    <name type="scientific">Spodoptera exigua</name>
    <name type="common">Beet armyworm</name>
    <name type="synonym">Noctua fulgens</name>
    <dbReference type="NCBI Taxonomy" id="7107"/>
    <lineage>
        <taxon>Eukaryota</taxon>
        <taxon>Metazoa</taxon>
        <taxon>Ecdysozoa</taxon>
        <taxon>Arthropoda</taxon>
        <taxon>Hexapoda</taxon>
        <taxon>Insecta</taxon>
        <taxon>Pterygota</taxon>
        <taxon>Neoptera</taxon>
        <taxon>Endopterygota</taxon>
        <taxon>Lepidoptera</taxon>
        <taxon>Glossata</taxon>
        <taxon>Ditrysia</taxon>
        <taxon>Noctuoidea</taxon>
        <taxon>Noctuidae</taxon>
        <taxon>Amphipyrinae</taxon>
        <taxon>Spodoptera</taxon>
    </lineage>
</organism>
<dbReference type="InterPro" id="IPR000719">
    <property type="entry name" value="Prot_kinase_dom"/>
</dbReference>
<feature type="domain" description="Protein kinase" evidence="1">
    <location>
        <begin position="33"/>
        <end position="62"/>
    </location>
</feature>
<dbReference type="PROSITE" id="PS50011">
    <property type="entry name" value="PROTEIN_KINASE_DOM"/>
    <property type="match status" value="1"/>
</dbReference>
<name>A0A835G8E3_SPOEX</name>
<keyword evidence="3" id="KW-1185">Reference proteome</keyword>
<accession>A0A835G8E3</accession>
<proteinExistence type="predicted"/>
<dbReference type="EMBL" id="JACKWZ010000392">
    <property type="protein sequence ID" value="KAF9408297.1"/>
    <property type="molecule type" value="Genomic_DNA"/>
</dbReference>
<evidence type="ECO:0000313" key="3">
    <source>
        <dbReference type="Proteomes" id="UP000648187"/>
    </source>
</evidence>
<dbReference type="SUPFAM" id="SSF56112">
    <property type="entry name" value="Protein kinase-like (PK-like)"/>
    <property type="match status" value="1"/>
</dbReference>
<comment type="caution">
    <text evidence="2">The sequence shown here is derived from an EMBL/GenBank/DDBJ whole genome shotgun (WGS) entry which is preliminary data.</text>
</comment>
<evidence type="ECO:0000313" key="2">
    <source>
        <dbReference type="EMBL" id="KAF9408297.1"/>
    </source>
</evidence>
<gene>
    <name evidence="2" type="ORF">HW555_011966</name>
</gene>
<dbReference type="GO" id="GO:0005524">
    <property type="term" value="F:ATP binding"/>
    <property type="evidence" value="ECO:0007669"/>
    <property type="project" value="InterPro"/>
</dbReference>
<reference evidence="2" key="1">
    <citation type="submission" date="2020-08" db="EMBL/GenBank/DDBJ databases">
        <title>Spodoptera exigua strain:BAW_Kor-Di-RS1 Genome sequencing and assembly.</title>
        <authorList>
            <person name="Kim J."/>
            <person name="Nam H.Y."/>
            <person name="Kwon M."/>
            <person name="Choi J.H."/>
            <person name="Cho S.R."/>
            <person name="Kim G.-H."/>
        </authorList>
    </citation>
    <scope>NUCLEOTIDE SEQUENCE</scope>
    <source>
        <strain evidence="2">BAW_Kor-Di-RS1</strain>
        <tissue evidence="2">Whole-body</tissue>
    </source>
</reference>
<dbReference type="Gene3D" id="3.30.200.20">
    <property type="entry name" value="Phosphorylase Kinase, domain 1"/>
    <property type="match status" value="1"/>
</dbReference>
<dbReference type="GO" id="GO:0004672">
    <property type="term" value="F:protein kinase activity"/>
    <property type="evidence" value="ECO:0007669"/>
    <property type="project" value="InterPro"/>
</dbReference>
<dbReference type="Proteomes" id="UP000648187">
    <property type="component" value="Unassembled WGS sequence"/>
</dbReference>
<dbReference type="InterPro" id="IPR011009">
    <property type="entry name" value="Kinase-like_dom_sf"/>
</dbReference>
<evidence type="ECO:0000259" key="1">
    <source>
        <dbReference type="PROSITE" id="PS50011"/>
    </source>
</evidence>
<sequence>MARQLTKLKEDYNKSAIMSFLSSRKEMLINERYNVLKKIGGGSFGDIYLAINAANGQIYVAL</sequence>
<protein>
    <recommendedName>
        <fullName evidence="1">Protein kinase domain-containing protein</fullName>
    </recommendedName>
</protein>